<proteinExistence type="inferred from homology"/>
<dbReference type="AlphaFoldDB" id="A0A3A2Z7N6"/>
<evidence type="ECO:0000313" key="8">
    <source>
        <dbReference type="EMBL" id="RJE18203.1"/>
    </source>
</evidence>
<evidence type="ECO:0000256" key="6">
    <source>
        <dbReference type="SAM" id="MobiDB-lite"/>
    </source>
</evidence>
<dbReference type="EMBL" id="MVGC01000602">
    <property type="protein sequence ID" value="RJE18203.1"/>
    <property type="molecule type" value="Genomic_DNA"/>
</dbReference>
<dbReference type="InterPro" id="IPR041728">
    <property type="entry name" value="GPAT/DHAPAT_LPLAT"/>
</dbReference>
<dbReference type="GO" id="GO:0004366">
    <property type="term" value="F:glycerol-3-phosphate O-acyltransferase activity"/>
    <property type="evidence" value="ECO:0007669"/>
    <property type="project" value="TreeGrafter"/>
</dbReference>
<organism evidence="8 9">
    <name type="scientific">Aspergillus sclerotialis</name>
    <dbReference type="NCBI Taxonomy" id="2070753"/>
    <lineage>
        <taxon>Eukaryota</taxon>
        <taxon>Fungi</taxon>
        <taxon>Dikarya</taxon>
        <taxon>Ascomycota</taxon>
        <taxon>Pezizomycotina</taxon>
        <taxon>Eurotiomycetes</taxon>
        <taxon>Eurotiomycetidae</taxon>
        <taxon>Eurotiales</taxon>
        <taxon>Aspergillaceae</taxon>
        <taxon>Aspergillus</taxon>
        <taxon>Aspergillus subgen. Polypaecilum</taxon>
    </lineage>
</organism>
<dbReference type="InterPro" id="IPR045520">
    <property type="entry name" value="GPAT/DHAPAT_C"/>
</dbReference>
<evidence type="ECO:0000256" key="4">
    <source>
        <dbReference type="ARBA" id="ARBA00023136"/>
    </source>
</evidence>
<dbReference type="PANTHER" id="PTHR12563:SF17">
    <property type="entry name" value="DIHYDROXYACETONE PHOSPHATE ACYLTRANSFERASE"/>
    <property type="match status" value="1"/>
</dbReference>
<dbReference type="GO" id="GO:0006631">
    <property type="term" value="P:fatty acid metabolic process"/>
    <property type="evidence" value="ECO:0007669"/>
    <property type="project" value="TreeGrafter"/>
</dbReference>
<keyword evidence="3 8" id="KW-0808">Transferase</keyword>
<dbReference type="OrthoDB" id="10255570at2759"/>
<dbReference type="InterPro" id="IPR022284">
    <property type="entry name" value="GPAT/DHAPAT"/>
</dbReference>
<keyword evidence="4" id="KW-0472">Membrane</keyword>
<protein>
    <submittedName>
        <fullName evidence="8">Acyltransferase</fullName>
    </submittedName>
</protein>
<dbReference type="STRING" id="2070753.A0A3A2Z7N6"/>
<evidence type="ECO:0000259" key="7">
    <source>
        <dbReference type="SMART" id="SM00563"/>
    </source>
</evidence>
<dbReference type="GO" id="GO:0012505">
    <property type="term" value="C:endomembrane system"/>
    <property type="evidence" value="ECO:0007669"/>
    <property type="project" value="UniProtKB-SubCell"/>
</dbReference>
<dbReference type="Proteomes" id="UP000266188">
    <property type="component" value="Unassembled WGS sequence"/>
</dbReference>
<dbReference type="Pfam" id="PF19277">
    <property type="entry name" value="GPAT_C"/>
    <property type="match status" value="1"/>
</dbReference>
<evidence type="ECO:0000256" key="5">
    <source>
        <dbReference type="ARBA" id="ARBA00023315"/>
    </source>
</evidence>
<keyword evidence="9" id="KW-1185">Reference proteome</keyword>
<dbReference type="InterPro" id="IPR002123">
    <property type="entry name" value="Plipid/glycerol_acylTrfase"/>
</dbReference>
<keyword evidence="5 8" id="KW-0012">Acyltransferase</keyword>
<dbReference type="GO" id="GO:0031966">
    <property type="term" value="C:mitochondrial membrane"/>
    <property type="evidence" value="ECO:0007669"/>
    <property type="project" value="TreeGrafter"/>
</dbReference>
<dbReference type="GO" id="GO:0019432">
    <property type="term" value="P:triglyceride biosynthetic process"/>
    <property type="evidence" value="ECO:0007669"/>
    <property type="project" value="TreeGrafter"/>
</dbReference>
<sequence length="815" mass="91564">MPSEKPLNEGQSAPDLKIVGDQVTIHPSGFTGGPGTQDAPITERNLISHMSRFRANPIDFLREVSLYMSGTGWRAYDDIIGQPIFYSGFSERIKSLILESPLLQGKIKELAETRLGVEEKENLLNVIEGTLDQKKRKRQNEIEDNLKEVVDTMMDNMICKMDSKRFIRGAYYLCTQLLTRAYHQGVHVSSEEVLRLRSVAEQAAKKKQSIIFLPCHKSHVDYLSLQIICYRLGIGLPVVVAGDNLNIPALGPFLQHAGAMWIRRSFGNDPLYNTVVQAYIDTLLQQGFNFECFIEGGRSRTGKLLSPKFGILSFIMDSLLSGRVDDTIICPVSTQYDKVIETESYISELLGQPKKKESLGDLLSSSSVLSLKLGRVDVRFHEPWSLREFIGRQLTRLPSKPDMSSSPKLSYADRGRILRTLGYRVLSDINDVSVMMPPALVGTVLLTLRGRGVGKGELVRRVNWLCDRVRAKGGRVAHFYRLPTEEVVERALEVLGPQIVGVITGLVEPTYYAVDRFQLSFYRNMTIHLFITEALVSAAMYTKIKQGGGPANQRISYKDLLRQVSFLSELFRGEFIFPPQGLITNLDNTLRGLEKDNVVQITRDPAGDLLFVELSNAERQCGRENYDFYCFLIWPFIEGAWLGAVSLLGLTPPLDGPKDIWVDLKKAQDNAQLLGKTLYHQGDLSYFEAVNKETLKNSYQQFVEEGIILIAKSKESRTPPAMKIAPEWTPERDPSTGMVLDRGRLWEFTELIAQSRREGKNRRDGATVSTRVLTMSDIVGRSLFASATSTEPATGDIDVSTRKMRRKDISTASRL</sequence>
<comment type="caution">
    <text evidence="8">The sequence shown here is derived from an EMBL/GenBank/DDBJ whole genome shotgun (WGS) entry which is preliminary data.</text>
</comment>
<reference evidence="9" key="1">
    <citation type="submission" date="2017-02" db="EMBL/GenBank/DDBJ databases">
        <authorList>
            <person name="Tafer H."/>
            <person name="Lopandic K."/>
        </authorList>
    </citation>
    <scope>NUCLEOTIDE SEQUENCE [LARGE SCALE GENOMIC DNA]</scope>
    <source>
        <strain evidence="9">CBS 366.77</strain>
    </source>
</reference>
<accession>A0A3A2Z7N6</accession>
<name>A0A3A2Z7N6_9EURO</name>
<evidence type="ECO:0000256" key="3">
    <source>
        <dbReference type="ARBA" id="ARBA00022679"/>
    </source>
</evidence>
<evidence type="ECO:0000313" key="9">
    <source>
        <dbReference type="Proteomes" id="UP000266188"/>
    </source>
</evidence>
<dbReference type="SUPFAM" id="SSF69593">
    <property type="entry name" value="Glycerol-3-phosphate (1)-acyltransferase"/>
    <property type="match status" value="1"/>
</dbReference>
<dbReference type="GO" id="GO:0008654">
    <property type="term" value="P:phospholipid biosynthetic process"/>
    <property type="evidence" value="ECO:0007669"/>
    <property type="project" value="TreeGrafter"/>
</dbReference>
<gene>
    <name evidence="8" type="ORF">PHISCL_09464</name>
</gene>
<dbReference type="GO" id="GO:0006072">
    <property type="term" value="P:glycerol-3-phosphate metabolic process"/>
    <property type="evidence" value="ECO:0007669"/>
    <property type="project" value="TreeGrafter"/>
</dbReference>
<comment type="similarity">
    <text evidence="2">Belongs to the GPAT/DAPAT family.</text>
</comment>
<dbReference type="CDD" id="cd07993">
    <property type="entry name" value="LPLAT_DHAPAT-like"/>
    <property type="match status" value="1"/>
</dbReference>
<feature type="region of interest" description="Disordered" evidence="6">
    <location>
        <begin position="790"/>
        <end position="815"/>
    </location>
</feature>
<dbReference type="PANTHER" id="PTHR12563">
    <property type="entry name" value="GLYCEROL-3-PHOSPHATE ACYLTRANSFERASE"/>
    <property type="match status" value="1"/>
</dbReference>
<evidence type="ECO:0000256" key="2">
    <source>
        <dbReference type="ARBA" id="ARBA00007937"/>
    </source>
</evidence>
<evidence type="ECO:0000256" key="1">
    <source>
        <dbReference type="ARBA" id="ARBA00004184"/>
    </source>
</evidence>
<comment type="subcellular location">
    <subcellularLocation>
        <location evidence="1">Endomembrane system</location>
        <topology evidence="1">Peripheral membrane protein</topology>
    </subcellularLocation>
</comment>
<feature type="domain" description="Phospholipid/glycerol acyltransferase" evidence="7">
    <location>
        <begin position="210"/>
        <end position="337"/>
    </location>
</feature>
<dbReference type="Pfam" id="PF01553">
    <property type="entry name" value="Acyltransferase"/>
    <property type="match status" value="1"/>
</dbReference>
<dbReference type="SMART" id="SM00563">
    <property type="entry name" value="PlsC"/>
    <property type="match status" value="1"/>
</dbReference>